<feature type="region of interest" description="Disordered" evidence="1">
    <location>
        <begin position="20"/>
        <end position="41"/>
    </location>
</feature>
<dbReference type="Proteomes" id="UP000826195">
    <property type="component" value="Unassembled WGS sequence"/>
</dbReference>
<organism evidence="2 3">
    <name type="scientific">Cotesia glomerata</name>
    <name type="common">Lepidopteran parasitic wasp</name>
    <name type="synonym">Apanteles glomeratus</name>
    <dbReference type="NCBI Taxonomy" id="32391"/>
    <lineage>
        <taxon>Eukaryota</taxon>
        <taxon>Metazoa</taxon>
        <taxon>Ecdysozoa</taxon>
        <taxon>Arthropoda</taxon>
        <taxon>Hexapoda</taxon>
        <taxon>Insecta</taxon>
        <taxon>Pterygota</taxon>
        <taxon>Neoptera</taxon>
        <taxon>Endopterygota</taxon>
        <taxon>Hymenoptera</taxon>
        <taxon>Apocrita</taxon>
        <taxon>Ichneumonoidea</taxon>
        <taxon>Braconidae</taxon>
        <taxon>Microgastrinae</taxon>
        <taxon>Cotesia</taxon>
    </lineage>
</organism>
<keyword evidence="3" id="KW-1185">Reference proteome</keyword>
<evidence type="ECO:0000313" key="2">
    <source>
        <dbReference type="EMBL" id="KAH0558295.1"/>
    </source>
</evidence>
<evidence type="ECO:0000313" key="3">
    <source>
        <dbReference type="Proteomes" id="UP000826195"/>
    </source>
</evidence>
<gene>
    <name evidence="2" type="ORF">KQX54_015501</name>
</gene>
<comment type="caution">
    <text evidence="2">The sequence shown here is derived from an EMBL/GenBank/DDBJ whole genome shotgun (WGS) entry which is preliminary data.</text>
</comment>
<feature type="region of interest" description="Disordered" evidence="1">
    <location>
        <begin position="82"/>
        <end position="121"/>
    </location>
</feature>
<evidence type="ECO:0000256" key="1">
    <source>
        <dbReference type="SAM" id="MobiDB-lite"/>
    </source>
</evidence>
<name>A0AAV7IT78_COTGL</name>
<dbReference type="EMBL" id="JAHXZJ010000747">
    <property type="protein sequence ID" value="KAH0558295.1"/>
    <property type="molecule type" value="Genomic_DNA"/>
</dbReference>
<reference evidence="2 3" key="1">
    <citation type="journal article" date="2021" name="J. Hered.">
        <title>A chromosome-level genome assembly of the parasitoid wasp, Cotesia glomerata (Hymenoptera: Braconidae).</title>
        <authorList>
            <person name="Pinto B.J."/>
            <person name="Weis J.J."/>
            <person name="Gamble T."/>
            <person name="Ode P.J."/>
            <person name="Paul R."/>
            <person name="Zaspel J.M."/>
        </authorList>
    </citation>
    <scope>NUCLEOTIDE SEQUENCE [LARGE SCALE GENOMIC DNA]</scope>
    <source>
        <strain evidence="2">CgM1</strain>
    </source>
</reference>
<dbReference type="AlphaFoldDB" id="A0AAV7IT78"/>
<protein>
    <submittedName>
        <fullName evidence="2">Uncharacterized protein</fullName>
    </submittedName>
</protein>
<proteinExistence type="predicted"/>
<sequence>MLCRDGVGLGEESCGVVGTRTMRAESPKRGLASPPPTNKIPRESLSIEYNLEWIVGVCSELVLTRFSCLGFWHQQQGGANGFGVGTSTPPQIGLATAESNPEKAWENMGPVGPPSQGDSLSSRQPVVQLAFFN</sequence>
<accession>A0AAV7IT78</accession>